<gene>
    <name evidence="1" type="ORF">ADICYQ_1779</name>
</gene>
<comment type="caution">
    <text evidence="1">The sequence shown here is derived from an EMBL/GenBank/DDBJ whole genome shotgun (WGS) entry which is preliminary data.</text>
</comment>
<dbReference type="EMBL" id="ATNM01000071">
    <property type="protein sequence ID" value="EPR69279.1"/>
    <property type="molecule type" value="Genomic_DNA"/>
</dbReference>
<evidence type="ECO:0000313" key="2">
    <source>
        <dbReference type="Proteomes" id="UP000014974"/>
    </source>
</evidence>
<accession>S7WRC8</accession>
<name>S7WRC8_9BACT</name>
<dbReference type="AlphaFoldDB" id="S7WRC8"/>
<reference evidence="1 2" key="1">
    <citation type="journal article" date="2013" name="Genome Announc.">
        <title>Draft Genome Sequence of Cyclobacterium qasimii Strain M12-11BT, Isolated from Arctic Marine Sediment.</title>
        <authorList>
            <person name="Shivaji S."/>
            <person name="Ara S."/>
            <person name="Singh A."/>
            <person name="Kumar Pinnaka A."/>
        </authorList>
    </citation>
    <scope>NUCLEOTIDE SEQUENCE [LARGE SCALE GENOMIC DNA]</scope>
    <source>
        <strain evidence="1 2">M12-11B</strain>
    </source>
</reference>
<evidence type="ECO:0008006" key="3">
    <source>
        <dbReference type="Google" id="ProtNLM"/>
    </source>
</evidence>
<proteinExistence type="predicted"/>
<protein>
    <recommendedName>
        <fullName evidence="3">UspA domain-containing protein</fullName>
    </recommendedName>
</protein>
<evidence type="ECO:0000313" key="1">
    <source>
        <dbReference type="EMBL" id="EPR69279.1"/>
    </source>
</evidence>
<dbReference type="Gene3D" id="3.40.50.12370">
    <property type="match status" value="1"/>
</dbReference>
<sequence>MACSWQEIFNLDLVFVHKMDGIAPTLPISNKKEIDEIIEFNKKESKTKFLKYLQEGALSPDSNKTSFEAVSSQLAHFLEGFLKPNDIVLLGLKGTRFLKKILIGSTASTLINQLNHIVIALPRTIDYTVPKKLVLSCQEKHPVNEVALDAILKAVGQEIKEIELLTIIEDQKELEPSNKYLEQMRSKLGEGYKYKISIYENKDAFGEIKKRFSQCLDDFIVLQKGSRNLDDKLFRRFFINDLIHDGNTPLIILPTSD</sequence>
<dbReference type="Proteomes" id="UP000014974">
    <property type="component" value="Unassembled WGS sequence"/>
</dbReference>
<organism evidence="1 2">
    <name type="scientific">Cyclobacterium qasimii M12-11B</name>
    <dbReference type="NCBI Taxonomy" id="641524"/>
    <lineage>
        <taxon>Bacteria</taxon>
        <taxon>Pseudomonadati</taxon>
        <taxon>Bacteroidota</taxon>
        <taxon>Cytophagia</taxon>
        <taxon>Cytophagales</taxon>
        <taxon>Cyclobacteriaceae</taxon>
        <taxon>Cyclobacterium</taxon>
    </lineage>
</organism>
<dbReference type="eggNOG" id="ENOG5032STP">
    <property type="taxonomic scope" value="Bacteria"/>
</dbReference>